<feature type="non-terminal residue" evidence="3">
    <location>
        <position position="310"/>
    </location>
</feature>
<dbReference type="PANTHER" id="PTHR40124:SF1">
    <property type="entry name" value="DISAGGREGATASE RELATED REPEAT PROTEIN"/>
    <property type="match status" value="1"/>
</dbReference>
<accession>A0A021VUF7</accession>
<dbReference type="Proteomes" id="UP000019753">
    <property type="component" value="Unassembled WGS sequence"/>
</dbReference>
<evidence type="ECO:0000259" key="2">
    <source>
        <dbReference type="Pfam" id="PF21294"/>
    </source>
</evidence>
<dbReference type="AlphaFoldDB" id="A0A021VUF7"/>
<evidence type="ECO:0000313" key="3">
    <source>
        <dbReference type="EMBL" id="EYR62707.1"/>
    </source>
</evidence>
<organism evidence="3 4">
    <name type="scientific">Actinotalea ferrariae CF5-4</name>
    <dbReference type="NCBI Taxonomy" id="948458"/>
    <lineage>
        <taxon>Bacteria</taxon>
        <taxon>Bacillati</taxon>
        <taxon>Actinomycetota</taxon>
        <taxon>Actinomycetes</taxon>
        <taxon>Micrococcales</taxon>
        <taxon>Cellulomonadaceae</taxon>
        <taxon>Actinotalea</taxon>
    </lineage>
</organism>
<dbReference type="Gene3D" id="2.60.120.200">
    <property type="match status" value="1"/>
</dbReference>
<gene>
    <name evidence="3" type="ORF">N866_05760</name>
</gene>
<dbReference type="Pfam" id="PF21294">
    <property type="entry name" value="Polysacc_lyase_14"/>
    <property type="match status" value="1"/>
</dbReference>
<dbReference type="EMBL" id="AXCW01000185">
    <property type="protein sequence ID" value="EYR62707.1"/>
    <property type="molecule type" value="Genomic_DNA"/>
</dbReference>
<reference evidence="3 4" key="1">
    <citation type="submission" date="2014-01" db="EMBL/GenBank/DDBJ databases">
        <title>Actinotalea ferrariae CF5-4.</title>
        <authorList>
            <person name="Chen F."/>
            <person name="Li Y."/>
            <person name="Wang G."/>
        </authorList>
    </citation>
    <scope>NUCLEOTIDE SEQUENCE [LARGE SCALE GENOMIC DNA]</scope>
    <source>
        <strain evidence="3 4">CF5-4</strain>
    </source>
</reference>
<evidence type="ECO:0000313" key="4">
    <source>
        <dbReference type="Proteomes" id="UP000019753"/>
    </source>
</evidence>
<dbReference type="PANTHER" id="PTHR40124">
    <property type="match status" value="1"/>
</dbReference>
<name>A0A021VUF7_9CELL</name>
<dbReference type="InterPro" id="IPR048958">
    <property type="entry name" value="Polysacc_lyase_14"/>
</dbReference>
<evidence type="ECO:0000256" key="1">
    <source>
        <dbReference type="SAM" id="SignalP"/>
    </source>
</evidence>
<sequence length="310" mass="33003">MTATTLVRMPRKSMARIAASGAVTMALVAGMLTGSWSTAAEAAVPPGETLQDFAARGGVQDSPENLTMPSPGVSRVHLDQGRMNGYKVRSSIATATEATLTYRVLVPRDTHDNGLSLIDLKMPGLAGAPADQSLWYASSGGTLQPDSFSVRLHARKSSSYSVGHPWWDAYIYAPYAAGKTFNTWGISVPISTGTNGAGERMRIPVDRWFDVQIHVKLNTPGVNDGLLNIWIDGQQGIRLSDVRWRPAGVTTPLNLLMAETFYNSPGAPKDAHIDFADFLITPGAPTTTVAAPVVEPAPAPSPEPVVEPTP</sequence>
<comment type="caution">
    <text evidence="3">The sequence shown here is derived from an EMBL/GenBank/DDBJ whole genome shotgun (WGS) entry which is preliminary data.</text>
</comment>
<feature type="chain" id="PRO_5039133248" description="Polysaccharide lyase 14 domain-containing protein" evidence="1">
    <location>
        <begin position="43"/>
        <end position="310"/>
    </location>
</feature>
<proteinExistence type="predicted"/>
<feature type="domain" description="Polysaccharide lyase 14" evidence="2">
    <location>
        <begin position="79"/>
        <end position="277"/>
    </location>
</feature>
<keyword evidence="4" id="KW-1185">Reference proteome</keyword>
<feature type="signal peptide" evidence="1">
    <location>
        <begin position="1"/>
        <end position="42"/>
    </location>
</feature>
<keyword evidence="1" id="KW-0732">Signal</keyword>
<protein>
    <recommendedName>
        <fullName evidence="2">Polysaccharide lyase 14 domain-containing protein</fullName>
    </recommendedName>
</protein>